<protein>
    <submittedName>
        <fullName evidence="10">Protein kinase</fullName>
    </submittedName>
</protein>
<proteinExistence type="predicted"/>
<dbReference type="InterPro" id="IPR017441">
    <property type="entry name" value="Protein_kinase_ATP_BS"/>
</dbReference>
<feature type="domain" description="Protein kinase" evidence="9">
    <location>
        <begin position="86"/>
        <end position="333"/>
    </location>
</feature>
<accession>A0A084SZ70</accession>
<dbReference type="SMART" id="SM00220">
    <property type="entry name" value="S_TKc"/>
    <property type="match status" value="1"/>
</dbReference>
<evidence type="ECO:0000256" key="6">
    <source>
        <dbReference type="ARBA" id="ARBA00047899"/>
    </source>
</evidence>
<evidence type="ECO:0000256" key="8">
    <source>
        <dbReference type="PROSITE-ProRule" id="PRU10141"/>
    </source>
</evidence>
<comment type="catalytic activity">
    <reaction evidence="7">
        <text>L-seryl-[protein] + ATP = O-phospho-L-seryl-[protein] + ADP + H(+)</text>
        <dbReference type="Rhea" id="RHEA:17989"/>
        <dbReference type="Rhea" id="RHEA-COMP:9863"/>
        <dbReference type="Rhea" id="RHEA-COMP:11604"/>
        <dbReference type="ChEBI" id="CHEBI:15378"/>
        <dbReference type="ChEBI" id="CHEBI:29999"/>
        <dbReference type="ChEBI" id="CHEBI:30616"/>
        <dbReference type="ChEBI" id="CHEBI:83421"/>
        <dbReference type="ChEBI" id="CHEBI:456216"/>
        <dbReference type="EC" id="2.7.11.1"/>
    </reaction>
</comment>
<evidence type="ECO:0000256" key="4">
    <source>
        <dbReference type="ARBA" id="ARBA00022777"/>
    </source>
</evidence>
<comment type="caution">
    <text evidence="10">The sequence shown here is derived from an EMBL/GenBank/DDBJ whole genome shotgun (WGS) entry which is preliminary data.</text>
</comment>
<dbReference type="InterPro" id="IPR008271">
    <property type="entry name" value="Ser/Thr_kinase_AS"/>
</dbReference>
<evidence type="ECO:0000256" key="1">
    <source>
        <dbReference type="ARBA" id="ARBA00022527"/>
    </source>
</evidence>
<dbReference type="GO" id="GO:0004674">
    <property type="term" value="F:protein serine/threonine kinase activity"/>
    <property type="evidence" value="ECO:0007669"/>
    <property type="project" value="UniProtKB-KW"/>
</dbReference>
<keyword evidence="4 10" id="KW-0418">Kinase</keyword>
<evidence type="ECO:0000259" key="9">
    <source>
        <dbReference type="PROSITE" id="PS50011"/>
    </source>
</evidence>
<dbReference type="RefSeq" id="WP_043391347.1">
    <property type="nucleotide sequence ID" value="NZ_JPMI01000042.1"/>
</dbReference>
<dbReference type="PANTHER" id="PTHR43289:SF6">
    <property type="entry name" value="SERINE_THREONINE-PROTEIN KINASE NEKL-3"/>
    <property type="match status" value="1"/>
</dbReference>
<evidence type="ECO:0000313" key="10">
    <source>
        <dbReference type="EMBL" id="KFA93755.1"/>
    </source>
</evidence>
<dbReference type="Pfam" id="PF00069">
    <property type="entry name" value="Pkinase"/>
    <property type="match status" value="1"/>
</dbReference>
<dbReference type="Gene3D" id="1.10.510.10">
    <property type="entry name" value="Transferase(Phosphotransferase) domain 1"/>
    <property type="match status" value="1"/>
</dbReference>
<reference evidence="10 11" key="1">
    <citation type="submission" date="2014-07" db="EMBL/GenBank/DDBJ databases">
        <title>Draft Genome Sequence of Gephyronic Acid Producer, Cystobacter violaceus Strain Cb vi76.</title>
        <authorList>
            <person name="Stevens D.C."/>
            <person name="Young J."/>
            <person name="Carmichael R."/>
            <person name="Tan J."/>
            <person name="Taylor R.E."/>
        </authorList>
    </citation>
    <scope>NUCLEOTIDE SEQUENCE [LARGE SCALE GENOMIC DNA]</scope>
    <source>
        <strain evidence="10 11">Cb vi76</strain>
    </source>
</reference>
<gene>
    <name evidence="10" type="ORF">Q664_07325</name>
</gene>
<dbReference type="PROSITE" id="PS50011">
    <property type="entry name" value="PROTEIN_KINASE_DOM"/>
    <property type="match status" value="1"/>
</dbReference>
<dbReference type="Gene3D" id="3.30.200.20">
    <property type="entry name" value="Phosphorylase Kinase, domain 1"/>
    <property type="match status" value="1"/>
</dbReference>
<evidence type="ECO:0000313" key="11">
    <source>
        <dbReference type="Proteomes" id="UP000028547"/>
    </source>
</evidence>
<keyword evidence="3 8" id="KW-0547">Nucleotide-binding</keyword>
<dbReference type="PANTHER" id="PTHR43289">
    <property type="entry name" value="MITOGEN-ACTIVATED PROTEIN KINASE KINASE KINASE 20-RELATED"/>
    <property type="match status" value="1"/>
</dbReference>
<evidence type="ECO:0000256" key="2">
    <source>
        <dbReference type="ARBA" id="ARBA00022679"/>
    </source>
</evidence>
<dbReference type="PROSITE" id="PS00107">
    <property type="entry name" value="PROTEIN_KINASE_ATP"/>
    <property type="match status" value="1"/>
</dbReference>
<dbReference type="PROSITE" id="PS00108">
    <property type="entry name" value="PROTEIN_KINASE_ST"/>
    <property type="match status" value="1"/>
</dbReference>
<dbReference type="InterPro" id="IPR011009">
    <property type="entry name" value="Kinase-like_dom_sf"/>
</dbReference>
<evidence type="ECO:0000256" key="3">
    <source>
        <dbReference type="ARBA" id="ARBA00022741"/>
    </source>
</evidence>
<sequence>MKTLNCPSCARTHDVSGLAEGHEVACACGARFPVRTASASELEPVLSAPTLVRPSLPVPAVGTALELRGQEGENTSLGGAVELPGYELVRVLGRGGMGEVWLARQKSLHRMVAVKVLPPRLAKDPEFVTRFDKEATALAALNHPNIVQIIDRGVAGDHYYFVMEYVEGRSLRDVMRELSPPEALRVALQVARAIESAHDKDIIHRDLKPENILLDGRGLVKVADFGLAGIRRPDSRLQLTATSVAMGTLNYMAPEQRRDAKNVDGRADLFSFGVVLYEMLTGEIPVGRFKLPSERVQGLDSRVDEIVARLLENEPEARYPKAAEVCQALEGLVSSTSLPPGALRDREALSPVRSRLRSGWRTVRAVLTVLGGLVLIFAAARQMLGQAELFRWGNRVLVLGMWGPRWKDAGKPWPANTDGELFVFSRMEDQTDGKVRLRVDFKEGKEELNAHAGTWTLENGRLHVIQGGDETTDEQLIPRAYLAHRYFSSDDFSIEAQMSVASLDKGYIQEPDAQHFAELSYRVTGLQVSVFAIPEAGMRLGWKYTTPEGEVVAGNSAQDVESLVQDETPVPSGFFRVKLQIKKKKNGVDVTGYLNGASEPFASKFLAGFPGSSAKVAVGCRNLVCTFDDVVVRGIQTKKSARTNKVAETQQE</sequence>
<organism evidence="10 11">
    <name type="scientific">Archangium violaceum Cb vi76</name>
    <dbReference type="NCBI Taxonomy" id="1406225"/>
    <lineage>
        <taxon>Bacteria</taxon>
        <taxon>Pseudomonadati</taxon>
        <taxon>Myxococcota</taxon>
        <taxon>Myxococcia</taxon>
        <taxon>Myxococcales</taxon>
        <taxon>Cystobacterineae</taxon>
        <taxon>Archangiaceae</taxon>
        <taxon>Archangium</taxon>
    </lineage>
</organism>
<dbReference type="AlphaFoldDB" id="A0A084SZ70"/>
<dbReference type="EMBL" id="JPMI01000042">
    <property type="protein sequence ID" value="KFA93755.1"/>
    <property type="molecule type" value="Genomic_DNA"/>
</dbReference>
<evidence type="ECO:0000256" key="7">
    <source>
        <dbReference type="ARBA" id="ARBA00048679"/>
    </source>
</evidence>
<dbReference type="GO" id="GO:0005524">
    <property type="term" value="F:ATP binding"/>
    <property type="evidence" value="ECO:0007669"/>
    <property type="project" value="UniProtKB-UniRule"/>
</dbReference>
<comment type="catalytic activity">
    <reaction evidence="6">
        <text>L-threonyl-[protein] + ATP = O-phospho-L-threonyl-[protein] + ADP + H(+)</text>
        <dbReference type="Rhea" id="RHEA:46608"/>
        <dbReference type="Rhea" id="RHEA-COMP:11060"/>
        <dbReference type="Rhea" id="RHEA-COMP:11605"/>
        <dbReference type="ChEBI" id="CHEBI:15378"/>
        <dbReference type="ChEBI" id="CHEBI:30013"/>
        <dbReference type="ChEBI" id="CHEBI:30616"/>
        <dbReference type="ChEBI" id="CHEBI:61977"/>
        <dbReference type="ChEBI" id="CHEBI:456216"/>
        <dbReference type="EC" id="2.7.11.1"/>
    </reaction>
</comment>
<dbReference type="Proteomes" id="UP000028547">
    <property type="component" value="Unassembled WGS sequence"/>
</dbReference>
<dbReference type="CDD" id="cd14014">
    <property type="entry name" value="STKc_PknB_like"/>
    <property type="match status" value="1"/>
</dbReference>
<evidence type="ECO:0000256" key="5">
    <source>
        <dbReference type="ARBA" id="ARBA00022840"/>
    </source>
</evidence>
<name>A0A084SZ70_9BACT</name>
<dbReference type="SUPFAM" id="SSF56112">
    <property type="entry name" value="Protein kinase-like (PK-like)"/>
    <property type="match status" value="1"/>
</dbReference>
<keyword evidence="2" id="KW-0808">Transferase</keyword>
<keyword evidence="1" id="KW-0723">Serine/threonine-protein kinase</keyword>
<feature type="binding site" evidence="8">
    <location>
        <position position="115"/>
    </location>
    <ligand>
        <name>ATP</name>
        <dbReference type="ChEBI" id="CHEBI:30616"/>
    </ligand>
</feature>
<keyword evidence="5 8" id="KW-0067">ATP-binding</keyword>
<dbReference type="FunFam" id="3.30.200.20:FF:000035">
    <property type="entry name" value="Serine/threonine protein kinase Stk1"/>
    <property type="match status" value="1"/>
</dbReference>
<dbReference type="InterPro" id="IPR000719">
    <property type="entry name" value="Prot_kinase_dom"/>
</dbReference>